<evidence type="ECO:0000256" key="8">
    <source>
        <dbReference type="SAM" id="MobiDB-lite"/>
    </source>
</evidence>
<dbReference type="InterPro" id="IPR035906">
    <property type="entry name" value="MetI-like_sf"/>
</dbReference>
<dbReference type="GO" id="GO:0005886">
    <property type="term" value="C:plasma membrane"/>
    <property type="evidence" value="ECO:0007669"/>
    <property type="project" value="UniProtKB-SubCell"/>
</dbReference>
<organism evidence="10 11">
    <name type="scientific">Granulimonas faecalis</name>
    <dbReference type="NCBI Taxonomy" id="2894155"/>
    <lineage>
        <taxon>Bacteria</taxon>
        <taxon>Bacillati</taxon>
        <taxon>Actinomycetota</taxon>
        <taxon>Coriobacteriia</taxon>
        <taxon>Coriobacteriales</taxon>
        <taxon>Kribbibacteriaceae</taxon>
        <taxon>Granulimonas</taxon>
    </lineage>
</organism>
<gene>
    <name evidence="10" type="ORF">ATOP_06890</name>
</gene>
<feature type="transmembrane region" description="Helical" evidence="7">
    <location>
        <begin position="146"/>
        <end position="168"/>
    </location>
</feature>
<dbReference type="Gene3D" id="1.10.3720.10">
    <property type="entry name" value="MetI-like"/>
    <property type="match status" value="1"/>
</dbReference>
<name>A0AAV5B2S3_9ACTN</name>
<evidence type="ECO:0000313" key="10">
    <source>
        <dbReference type="EMBL" id="GJM55034.1"/>
    </source>
</evidence>
<evidence type="ECO:0000259" key="9">
    <source>
        <dbReference type="PROSITE" id="PS50928"/>
    </source>
</evidence>
<feature type="transmembrane region" description="Helical" evidence="7">
    <location>
        <begin position="79"/>
        <end position="105"/>
    </location>
</feature>
<evidence type="ECO:0000256" key="5">
    <source>
        <dbReference type="ARBA" id="ARBA00022989"/>
    </source>
</evidence>
<dbReference type="AlphaFoldDB" id="A0AAV5B2S3"/>
<dbReference type="EMBL" id="BQKC01000001">
    <property type="protein sequence ID" value="GJM55034.1"/>
    <property type="molecule type" value="Genomic_DNA"/>
</dbReference>
<dbReference type="SUPFAM" id="SSF161098">
    <property type="entry name" value="MetI-like"/>
    <property type="match status" value="1"/>
</dbReference>
<protein>
    <submittedName>
        <fullName evidence="10">Nitrate ABC transporter permease</fullName>
    </submittedName>
</protein>
<dbReference type="PROSITE" id="PS50928">
    <property type="entry name" value="ABC_TM1"/>
    <property type="match status" value="1"/>
</dbReference>
<keyword evidence="3" id="KW-1003">Cell membrane</keyword>
<dbReference type="PANTHER" id="PTHR30151">
    <property type="entry name" value="ALKANE SULFONATE ABC TRANSPORTER-RELATED, MEMBRANE SUBUNIT"/>
    <property type="match status" value="1"/>
</dbReference>
<dbReference type="InterPro" id="IPR000515">
    <property type="entry name" value="MetI-like"/>
</dbReference>
<keyword evidence="4 7" id="KW-0812">Transmembrane</keyword>
<evidence type="ECO:0000256" key="7">
    <source>
        <dbReference type="RuleBase" id="RU363032"/>
    </source>
</evidence>
<keyword evidence="6 7" id="KW-0472">Membrane</keyword>
<feature type="transmembrane region" description="Helical" evidence="7">
    <location>
        <begin position="36"/>
        <end position="59"/>
    </location>
</feature>
<evidence type="ECO:0000256" key="4">
    <source>
        <dbReference type="ARBA" id="ARBA00022692"/>
    </source>
</evidence>
<comment type="subcellular location">
    <subcellularLocation>
        <location evidence="1 7">Cell membrane</location>
        <topology evidence="1 7">Multi-pass membrane protein</topology>
    </subcellularLocation>
</comment>
<evidence type="ECO:0000256" key="2">
    <source>
        <dbReference type="ARBA" id="ARBA00022448"/>
    </source>
</evidence>
<evidence type="ECO:0000256" key="1">
    <source>
        <dbReference type="ARBA" id="ARBA00004651"/>
    </source>
</evidence>
<feature type="transmembrane region" description="Helical" evidence="7">
    <location>
        <begin position="117"/>
        <end position="140"/>
    </location>
</feature>
<feature type="transmembrane region" description="Helical" evidence="7">
    <location>
        <begin position="242"/>
        <end position="264"/>
    </location>
</feature>
<feature type="domain" description="ABC transmembrane type-1" evidence="9">
    <location>
        <begin position="76"/>
        <end position="264"/>
    </location>
</feature>
<evidence type="ECO:0000256" key="6">
    <source>
        <dbReference type="ARBA" id="ARBA00023136"/>
    </source>
</evidence>
<dbReference type="GO" id="GO:0055085">
    <property type="term" value="P:transmembrane transport"/>
    <property type="evidence" value="ECO:0007669"/>
    <property type="project" value="InterPro"/>
</dbReference>
<keyword evidence="5 7" id="KW-1133">Transmembrane helix</keyword>
<comment type="similarity">
    <text evidence="7">Belongs to the binding-protein-dependent transport system permease family.</text>
</comment>
<reference evidence="10" key="1">
    <citation type="journal article" date="2022" name="Int. J. Syst. Evol. Microbiol.">
        <title>Granulimonas faecalis gen. nov., sp. nov., and Leptogranulimonas caecicola gen. nov., sp. nov., novel lactate-producing Atopobiaceae bacteria isolated from mouse intestines, and an emended description of the family Atopobiaceae.</title>
        <authorList>
            <person name="Morinaga K."/>
            <person name="Kusada H."/>
            <person name="Sakamoto S."/>
            <person name="Murakami T."/>
            <person name="Toyoda A."/>
            <person name="Mori H."/>
            <person name="Meng X.Y."/>
            <person name="Takashino M."/>
            <person name="Murotomi K."/>
            <person name="Tamaki H."/>
        </authorList>
    </citation>
    <scope>NUCLEOTIDE SEQUENCE</scope>
    <source>
        <strain evidence="10">OPF53</strain>
    </source>
</reference>
<evidence type="ECO:0000256" key="3">
    <source>
        <dbReference type="ARBA" id="ARBA00022475"/>
    </source>
</evidence>
<comment type="caution">
    <text evidence="10">The sequence shown here is derived from an EMBL/GenBank/DDBJ whole genome shotgun (WGS) entry which is preliminary data.</text>
</comment>
<evidence type="ECO:0000313" key="11">
    <source>
        <dbReference type="Proteomes" id="UP001055025"/>
    </source>
</evidence>
<sequence>MPDSPARRAAAPARAERPAPAHATARPRRRWVAPTMAVAVLLVAWQAVVSLGVVPSFLLPGPVDVARALVDDAPLLASHALVTMAEALAGLALGVAAGFLIACAMERFGPLRRALRPLVTVSQTIPTVAIAPLLVLWLGYGMLPKVLLVALTTFFPVTVALAEGFASADPDACDLLRTMGASRLQVFRYAKLPAAMGSFFGGLRISVTYAVVGAVVAEWLGGFDGLGVYMTRVRKSYSYDQMFAVIAIISALSLALMAAVDALARLAMPWRRHGRNPQP</sequence>
<keyword evidence="2 7" id="KW-0813">Transport</keyword>
<accession>A0AAV5B2S3</accession>
<dbReference type="CDD" id="cd06261">
    <property type="entry name" value="TM_PBP2"/>
    <property type="match status" value="1"/>
</dbReference>
<dbReference type="Proteomes" id="UP001055025">
    <property type="component" value="Unassembled WGS sequence"/>
</dbReference>
<keyword evidence="11" id="KW-1185">Reference proteome</keyword>
<feature type="region of interest" description="Disordered" evidence="8">
    <location>
        <begin position="1"/>
        <end position="26"/>
    </location>
</feature>
<proteinExistence type="inferred from homology"/>
<feature type="transmembrane region" description="Helical" evidence="7">
    <location>
        <begin position="189"/>
        <end position="222"/>
    </location>
</feature>
<dbReference type="Pfam" id="PF00528">
    <property type="entry name" value="BPD_transp_1"/>
    <property type="match status" value="1"/>
</dbReference>
<dbReference type="PANTHER" id="PTHR30151:SF20">
    <property type="entry name" value="ABC TRANSPORTER PERMEASE PROTEIN HI_0355-RELATED"/>
    <property type="match status" value="1"/>
</dbReference>